<keyword evidence="3" id="KW-1185">Reference proteome</keyword>
<sequence length="254" mass="27693">MAKVLLAGESWVSATIDHKGYDPFPHTQVQIGCAQLLEVLRADGHDVTHLRSHDVAEFFPLTREELDVYDVVLLSDIGANTLLLPPQVFDQGRPAPNRLHLLRDWVRDGGGLMMAGGYLSFQGFGAKANYAGTAVEEVLPVTIHRWDDRVESPQGVQGALTGTDHPVVAGLDETWPILLGYQELVATEDAIVLAEIEGHPLLAVRTVGAGRSLAFASDVSPHWAPQEFMDWDGYGKLFSQAMTWLAADDSDEVA</sequence>
<dbReference type="InterPro" id="IPR029062">
    <property type="entry name" value="Class_I_gatase-like"/>
</dbReference>
<dbReference type="SUPFAM" id="SSF52317">
    <property type="entry name" value="Class I glutamine amidotransferase-like"/>
    <property type="match status" value="1"/>
</dbReference>
<dbReference type="PANTHER" id="PTHR37947">
    <property type="entry name" value="BLL2462 PROTEIN"/>
    <property type="match status" value="1"/>
</dbReference>
<organism evidence="2 3">
    <name type="scientific">Brachybacterium ginsengisoli</name>
    <dbReference type="NCBI Taxonomy" id="1331682"/>
    <lineage>
        <taxon>Bacteria</taxon>
        <taxon>Bacillati</taxon>
        <taxon>Actinomycetota</taxon>
        <taxon>Actinomycetes</taxon>
        <taxon>Micrococcales</taxon>
        <taxon>Dermabacteraceae</taxon>
        <taxon>Brachybacterium</taxon>
    </lineage>
</organism>
<dbReference type="InterPro" id="IPR010768">
    <property type="entry name" value="GATase1-like"/>
</dbReference>
<gene>
    <name evidence="2" type="ORF">CFK41_14710</name>
</gene>
<dbReference type="PANTHER" id="PTHR37947:SF1">
    <property type="entry name" value="BLL2462 PROTEIN"/>
    <property type="match status" value="1"/>
</dbReference>
<name>A0A291H0F6_9MICO</name>
<dbReference type="OrthoDB" id="9781333at2"/>
<dbReference type="KEGG" id="bgg:CFK41_14710"/>
<protein>
    <submittedName>
        <fullName evidence="2">Cytoplasmic protein</fullName>
    </submittedName>
</protein>
<dbReference type="Gene3D" id="3.40.50.880">
    <property type="match status" value="1"/>
</dbReference>
<dbReference type="EMBL" id="CP023564">
    <property type="protein sequence ID" value="ATG55890.1"/>
    <property type="molecule type" value="Genomic_DNA"/>
</dbReference>
<dbReference type="Pfam" id="PF07090">
    <property type="entry name" value="GATase1_like"/>
    <property type="match status" value="1"/>
</dbReference>
<dbReference type="CDD" id="cd03143">
    <property type="entry name" value="A4_beta-galactosidase_middle_domain"/>
    <property type="match status" value="1"/>
</dbReference>
<proteinExistence type="predicted"/>
<evidence type="ECO:0000259" key="1">
    <source>
        <dbReference type="Pfam" id="PF07090"/>
    </source>
</evidence>
<accession>A0A291H0F6</accession>
<evidence type="ECO:0000313" key="3">
    <source>
        <dbReference type="Proteomes" id="UP000217889"/>
    </source>
</evidence>
<dbReference type="AlphaFoldDB" id="A0A291H0F6"/>
<reference evidence="2 3" key="1">
    <citation type="journal article" date="2014" name="Int. J. Syst. Evol. Microbiol.">
        <title>Brachybacterium ginsengisoli sp. nov., isolated from soil of a ginseng field.</title>
        <authorList>
            <person name="Hoang V.A."/>
            <person name="Kim Y.J."/>
            <person name="Nguyen N.L."/>
            <person name="Yang D.C."/>
        </authorList>
    </citation>
    <scope>NUCLEOTIDE SEQUENCE [LARGE SCALE GENOMIC DNA]</scope>
    <source>
        <strain evidence="2 3">DCY80</strain>
    </source>
</reference>
<dbReference type="Proteomes" id="UP000217889">
    <property type="component" value="Chromosome"/>
</dbReference>
<feature type="domain" description="Putative glutamine amidotransferase" evidence="1">
    <location>
        <begin position="3"/>
        <end position="246"/>
    </location>
</feature>
<evidence type="ECO:0000313" key="2">
    <source>
        <dbReference type="EMBL" id="ATG55890.1"/>
    </source>
</evidence>
<dbReference type="RefSeq" id="WP_096800350.1">
    <property type="nucleotide sequence ID" value="NZ_CP023564.1"/>
</dbReference>